<evidence type="ECO:0000256" key="1">
    <source>
        <dbReference type="PIRSR" id="PIRSR605019-1"/>
    </source>
</evidence>
<dbReference type="EC" id="3.2.2.20" evidence="2"/>
<proteinExistence type="predicted"/>
<sequence>MKEQADNRCPWCMGNALMQSYHDTEWGVPLHDEKKHFEFLLLETMQAGLSWQTILNKREAFRKAFAGFDVEKVSRFGEEDTARLMDNAGIIRNRRKIEAAISNASAFLHIKKEWGSFDRYIWSFTDGKVVDHRLTTMDQMPVQDELAERVSADLKKRGFKFVGAVTIYAHLQAIGVINDHLTHCFRYNELREKP</sequence>
<dbReference type="KEGG" id="ssm:Spirs_2955"/>
<feature type="binding site" evidence="1">
    <location>
        <position position="180"/>
    </location>
    <ligand>
        <name>Zn(2+)</name>
        <dbReference type="ChEBI" id="CHEBI:29105"/>
    </ligand>
</feature>
<keyword evidence="1" id="KW-0479">Metal-binding</keyword>
<dbReference type="eggNOG" id="COG2818">
    <property type="taxonomic scope" value="Bacteria"/>
</dbReference>
<keyword evidence="2" id="KW-0378">Hydrolase</keyword>
<name>E1R3T7_SEDSS</name>
<reference evidence="2 3" key="1">
    <citation type="journal article" date="2010" name="Stand. Genomic Sci.">
        <title>Complete genome sequence of Spirochaeta smaragdinae type strain (SEBR 4228).</title>
        <authorList>
            <person name="Mavromatis K."/>
            <person name="Yasawong M."/>
            <person name="Chertkov O."/>
            <person name="Lapidus A."/>
            <person name="Lucas S."/>
            <person name="Nolan M."/>
            <person name="Del Rio T.G."/>
            <person name="Tice H."/>
            <person name="Cheng J.F."/>
            <person name="Pitluck S."/>
            <person name="Liolios K."/>
            <person name="Ivanova N."/>
            <person name="Tapia R."/>
            <person name="Han C."/>
            <person name="Bruce D."/>
            <person name="Goodwin L."/>
            <person name="Pati A."/>
            <person name="Chen A."/>
            <person name="Palaniappan K."/>
            <person name="Land M."/>
            <person name="Hauser L."/>
            <person name="Chang Y.J."/>
            <person name="Jeffries C.D."/>
            <person name="Detter J.C."/>
            <person name="Rohde M."/>
            <person name="Brambilla E."/>
            <person name="Spring S."/>
            <person name="Goker M."/>
            <person name="Sikorski J."/>
            <person name="Woyke T."/>
            <person name="Bristow J."/>
            <person name="Eisen J.A."/>
            <person name="Markowitz V."/>
            <person name="Hugenholtz P."/>
            <person name="Klenk H.P."/>
            <person name="Kyrpides N.C."/>
        </authorList>
    </citation>
    <scope>NUCLEOTIDE SEQUENCE [LARGE SCALE GENOMIC DNA]</scope>
    <source>
        <strain evidence="3">DSM 11293 / JCM 15392 / SEBR 4228</strain>
    </source>
</reference>
<dbReference type="Pfam" id="PF03352">
    <property type="entry name" value="Adenine_glyco"/>
    <property type="match status" value="1"/>
</dbReference>
<accession>E1R3T7</accession>
<dbReference type="InterPro" id="IPR011257">
    <property type="entry name" value="DNA_glycosylase"/>
</dbReference>
<dbReference type="EMBL" id="CP002116">
    <property type="protein sequence ID" value="ADK82058.1"/>
    <property type="molecule type" value="Genomic_DNA"/>
</dbReference>
<dbReference type="PANTHER" id="PTHR30037">
    <property type="entry name" value="DNA-3-METHYLADENINE GLYCOSYLASE 1"/>
    <property type="match status" value="1"/>
</dbReference>
<dbReference type="HOGENOM" id="CLU_083758_1_0_12"/>
<feature type="binding site" evidence="1">
    <location>
        <position position="184"/>
    </location>
    <ligand>
        <name>Zn(2+)</name>
        <dbReference type="ChEBI" id="CHEBI:29105"/>
    </ligand>
</feature>
<gene>
    <name evidence="2" type="ordered locus">Spirs_2955</name>
</gene>
<dbReference type="STRING" id="573413.Spirs_2955"/>
<dbReference type="PANTHER" id="PTHR30037:SF4">
    <property type="entry name" value="DNA-3-METHYLADENINE GLYCOSYLASE I"/>
    <property type="match status" value="1"/>
</dbReference>
<dbReference type="Gene3D" id="1.10.340.30">
    <property type="entry name" value="Hypothetical protein, domain 2"/>
    <property type="match status" value="1"/>
</dbReference>
<feature type="binding site" evidence="1">
    <location>
        <position position="9"/>
    </location>
    <ligand>
        <name>Zn(2+)</name>
        <dbReference type="ChEBI" id="CHEBI:29105"/>
    </ligand>
</feature>
<protein>
    <submittedName>
        <fullName evidence="2">DNA-3-methyladenine glycosylase I</fullName>
        <ecNumber evidence="2">3.2.2.20</ecNumber>
    </submittedName>
</protein>
<dbReference type="GO" id="GO:0008725">
    <property type="term" value="F:DNA-3-methyladenine glycosylase activity"/>
    <property type="evidence" value="ECO:0007669"/>
    <property type="project" value="UniProtKB-EC"/>
</dbReference>
<evidence type="ECO:0000313" key="2">
    <source>
        <dbReference type="EMBL" id="ADK82058.1"/>
    </source>
</evidence>
<dbReference type="InterPro" id="IPR052891">
    <property type="entry name" value="DNA-3mA_glycosylase"/>
</dbReference>
<dbReference type="Proteomes" id="UP000002318">
    <property type="component" value="Chromosome"/>
</dbReference>
<keyword evidence="1" id="KW-0862">Zinc</keyword>
<dbReference type="GO" id="GO:0046872">
    <property type="term" value="F:metal ion binding"/>
    <property type="evidence" value="ECO:0007669"/>
    <property type="project" value="UniProtKB-KW"/>
</dbReference>
<dbReference type="AlphaFoldDB" id="E1R3T7"/>
<dbReference type="GO" id="GO:0006284">
    <property type="term" value="P:base-excision repair"/>
    <property type="evidence" value="ECO:0007669"/>
    <property type="project" value="InterPro"/>
</dbReference>
<dbReference type="SUPFAM" id="SSF48150">
    <property type="entry name" value="DNA-glycosylase"/>
    <property type="match status" value="1"/>
</dbReference>
<keyword evidence="3" id="KW-1185">Reference proteome</keyword>
<feature type="binding site" evidence="1">
    <location>
        <position position="22"/>
    </location>
    <ligand>
        <name>Zn(2+)</name>
        <dbReference type="ChEBI" id="CHEBI:29105"/>
    </ligand>
</feature>
<dbReference type="InterPro" id="IPR005019">
    <property type="entry name" value="Adenine_glyco"/>
</dbReference>
<evidence type="ECO:0000313" key="3">
    <source>
        <dbReference type="Proteomes" id="UP000002318"/>
    </source>
</evidence>
<dbReference type="RefSeq" id="WP_013255517.1">
    <property type="nucleotide sequence ID" value="NC_014364.1"/>
</dbReference>
<keyword evidence="2" id="KW-0326">Glycosidase</keyword>
<organism evidence="2 3">
    <name type="scientific">Sediminispirochaeta smaragdinae (strain DSM 11293 / JCM 15392 / SEBR 4228)</name>
    <name type="common">Spirochaeta smaragdinae</name>
    <dbReference type="NCBI Taxonomy" id="573413"/>
    <lineage>
        <taxon>Bacteria</taxon>
        <taxon>Pseudomonadati</taxon>
        <taxon>Spirochaetota</taxon>
        <taxon>Spirochaetia</taxon>
        <taxon>Spirochaetales</taxon>
        <taxon>Spirochaetaceae</taxon>
        <taxon>Sediminispirochaeta</taxon>
    </lineage>
</organism>